<dbReference type="EMBL" id="CAWUPB010001194">
    <property type="protein sequence ID" value="CAK7353840.1"/>
    <property type="molecule type" value="Genomic_DNA"/>
</dbReference>
<evidence type="ECO:0000256" key="1">
    <source>
        <dbReference type="SAM" id="MobiDB-lite"/>
    </source>
</evidence>
<reference evidence="2 3" key="1">
    <citation type="submission" date="2024-01" db="EMBL/GenBank/DDBJ databases">
        <authorList>
            <person name="Waweru B."/>
        </authorList>
    </citation>
    <scope>NUCLEOTIDE SEQUENCE [LARGE SCALE GENOMIC DNA]</scope>
</reference>
<evidence type="ECO:0000313" key="3">
    <source>
        <dbReference type="Proteomes" id="UP001314170"/>
    </source>
</evidence>
<sequence>MARNSDVESITATFDIFPTRLRCGVQVRSIFQCSCVHEKNEPVPNGGVKGQKTSSLEGAAHALESEGEK</sequence>
<gene>
    <name evidence="2" type="ORF">DCAF_LOCUS24934</name>
</gene>
<name>A0AAV1SPK6_9ROSI</name>
<feature type="region of interest" description="Disordered" evidence="1">
    <location>
        <begin position="39"/>
        <end position="69"/>
    </location>
</feature>
<dbReference type="Proteomes" id="UP001314170">
    <property type="component" value="Unassembled WGS sequence"/>
</dbReference>
<organism evidence="2 3">
    <name type="scientific">Dovyalis caffra</name>
    <dbReference type="NCBI Taxonomy" id="77055"/>
    <lineage>
        <taxon>Eukaryota</taxon>
        <taxon>Viridiplantae</taxon>
        <taxon>Streptophyta</taxon>
        <taxon>Embryophyta</taxon>
        <taxon>Tracheophyta</taxon>
        <taxon>Spermatophyta</taxon>
        <taxon>Magnoliopsida</taxon>
        <taxon>eudicotyledons</taxon>
        <taxon>Gunneridae</taxon>
        <taxon>Pentapetalae</taxon>
        <taxon>rosids</taxon>
        <taxon>fabids</taxon>
        <taxon>Malpighiales</taxon>
        <taxon>Salicaceae</taxon>
        <taxon>Flacourtieae</taxon>
        <taxon>Dovyalis</taxon>
    </lineage>
</organism>
<dbReference type="AlphaFoldDB" id="A0AAV1SPK6"/>
<proteinExistence type="predicted"/>
<comment type="caution">
    <text evidence="2">The sequence shown here is derived from an EMBL/GenBank/DDBJ whole genome shotgun (WGS) entry which is preliminary data.</text>
</comment>
<accession>A0AAV1SPK6</accession>
<keyword evidence="3" id="KW-1185">Reference proteome</keyword>
<protein>
    <submittedName>
        <fullName evidence="2">Uncharacterized protein</fullName>
    </submittedName>
</protein>
<evidence type="ECO:0000313" key="2">
    <source>
        <dbReference type="EMBL" id="CAK7353840.1"/>
    </source>
</evidence>